<dbReference type="GO" id="GO:0070212">
    <property type="term" value="P:protein poly-ADP-ribosylation"/>
    <property type="evidence" value="ECO:0007669"/>
    <property type="project" value="TreeGrafter"/>
</dbReference>
<feature type="domain" description="PARP alpha-helical" evidence="7">
    <location>
        <begin position="1"/>
        <end position="76"/>
    </location>
</feature>
<dbReference type="PROSITE" id="PS51060">
    <property type="entry name" value="PARP_ALPHA_HD"/>
    <property type="match status" value="1"/>
</dbReference>
<dbReference type="OrthoDB" id="2017365at2759"/>
<proteinExistence type="predicted"/>
<evidence type="ECO:0000256" key="1">
    <source>
        <dbReference type="ARBA" id="ARBA00022676"/>
    </source>
</evidence>
<dbReference type="AlphaFoldDB" id="A0A8S1VU07"/>
<organism evidence="8 9">
    <name type="scientific">Paramecium octaurelia</name>
    <dbReference type="NCBI Taxonomy" id="43137"/>
    <lineage>
        <taxon>Eukaryota</taxon>
        <taxon>Sar</taxon>
        <taxon>Alveolata</taxon>
        <taxon>Ciliophora</taxon>
        <taxon>Intramacronucleata</taxon>
        <taxon>Oligohymenophorea</taxon>
        <taxon>Peniculida</taxon>
        <taxon>Parameciidae</taxon>
        <taxon>Paramecium</taxon>
    </lineage>
</organism>
<dbReference type="GO" id="GO:1990404">
    <property type="term" value="F:NAD+-protein mono-ADP-ribosyltransferase activity"/>
    <property type="evidence" value="ECO:0007669"/>
    <property type="project" value="TreeGrafter"/>
</dbReference>
<name>A0A8S1VU07_PAROT</name>
<evidence type="ECO:0000256" key="3">
    <source>
        <dbReference type="ARBA" id="ARBA00023027"/>
    </source>
</evidence>
<gene>
    <name evidence="8" type="ORF">POCTA_138.1.T0720220</name>
</gene>
<accession>A0A8S1VU07</accession>
<protein>
    <recommendedName>
        <fullName evidence="5">Poly [ADP-ribose] polymerase</fullName>
        <shortName evidence="5">PARP</shortName>
        <ecNumber evidence="5">2.4.2.-</ecNumber>
    </recommendedName>
</protein>
<dbReference type="Pfam" id="PF00644">
    <property type="entry name" value="PARP"/>
    <property type="match status" value="1"/>
</dbReference>
<evidence type="ECO:0000256" key="4">
    <source>
        <dbReference type="ARBA" id="ARBA00033987"/>
    </source>
</evidence>
<sequence length="290" mass="34111">MIESRYNVLKQIQNELDNECPNQVEFLKHTYDFYCLITHYFEQNKVPLIYKNTKVQSKLDMLETLQYTQIVDKILQQNKNDQNQIDEIYKKLNFNIQYIEHNSEKVKLINIFKHNTQSYSCKLEVKHVFELTKQQDDKRFKKDLENRMLFFNGSKSINIAALLEAPITTYRFGKGIYFTDVVEKAVSYGFTDLQTNSIFILLCDMALGNTVIKFHYDCNAGNLPMENHSTCGKARFYPPENLMLKCQDCLMQKFQLVCLNLQTFRIHLGQSAMNLQFMMMLESGQSIQSN</sequence>
<dbReference type="EC" id="2.4.2.-" evidence="5"/>
<keyword evidence="9" id="KW-1185">Reference proteome</keyword>
<dbReference type="InterPro" id="IPR004102">
    <property type="entry name" value="Poly(ADP-ribose)pol_reg_dom"/>
</dbReference>
<dbReference type="PROSITE" id="PS51059">
    <property type="entry name" value="PARP_CATALYTIC"/>
    <property type="match status" value="1"/>
</dbReference>
<dbReference type="GO" id="GO:0003950">
    <property type="term" value="F:NAD+ poly-ADP-ribosyltransferase activity"/>
    <property type="evidence" value="ECO:0007669"/>
    <property type="project" value="UniProtKB-UniRule"/>
</dbReference>
<dbReference type="PANTHER" id="PTHR10459:SF60">
    <property type="entry name" value="POLY [ADP-RIBOSE] POLYMERASE 2"/>
    <property type="match status" value="1"/>
</dbReference>
<dbReference type="PANTHER" id="PTHR10459">
    <property type="entry name" value="DNA LIGASE"/>
    <property type="match status" value="1"/>
</dbReference>
<dbReference type="GO" id="GO:0006302">
    <property type="term" value="P:double-strand break repair"/>
    <property type="evidence" value="ECO:0007669"/>
    <property type="project" value="TreeGrafter"/>
</dbReference>
<keyword evidence="3 5" id="KW-0520">NAD</keyword>
<dbReference type="InterPro" id="IPR012317">
    <property type="entry name" value="Poly(ADP-ribose)pol_cat_dom"/>
</dbReference>
<evidence type="ECO:0000313" key="9">
    <source>
        <dbReference type="Proteomes" id="UP000683925"/>
    </source>
</evidence>
<dbReference type="Proteomes" id="UP000683925">
    <property type="component" value="Unassembled WGS sequence"/>
</dbReference>
<comment type="caution">
    <text evidence="8">The sequence shown here is derived from an EMBL/GenBank/DDBJ whole genome shotgun (WGS) entry which is preliminary data.</text>
</comment>
<evidence type="ECO:0000256" key="5">
    <source>
        <dbReference type="RuleBase" id="RU362114"/>
    </source>
</evidence>
<evidence type="ECO:0000259" key="7">
    <source>
        <dbReference type="PROSITE" id="PS51060"/>
    </source>
</evidence>
<comment type="catalytic activity">
    <reaction evidence="4">
        <text>NAD(+) + (ADP-D-ribosyl)n-acceptor = nicotinamide + (ADP-D-ribosyl)n+1-acceptor + H(+).</text>
        <dbReference type="EC" id="2.4.2.30"/>
    </reaction>
</comment>
<dbReference type="InterPro" id="IPR050800">
    <property type="entry name" value="ARTD/PARP"/>
</dbReference>
<evidence type="ECO:0000259" key="6">
    <source>
        <dbReference type="PROSITE" id="PS51059"/>
    </source>
</evidence>
<dbReference type="EMBL" id="CAJJDP010000071">
    <property type="protein sequence ID" value="CAD8179292.1"/>
    <property type="molecule type" value="Genomic_DNA"/>
</dbReference>
<evidence type="ECO:0000256" key="2">
    <source>
        <dbReference type="ARBA" id="ARBA00022679"/>
    </source>
</evidence>
<keyword evidence="2 5" id="KW-0808">Transferase</keyword>
<dbReference type="GO" id="GO:0005730">
    <property type="term" value="C:nucleolus"/>
    <property type="evidence" value="ECO:0007669"/>
    <property type="project" value="TreeGrafter"/>
</dbReference>
<feature type="domain" description="PARP catalytic" evidence="6">
    <location>
        <begin position="83"/>
        <end position="280"/>
    </location>
</feature>
<reference evidence="8" key="1">
    <citation type="submission" date="2021-01" db="EMBL/GenBank/DDBJ databases">
        <authorList>
            <consortium name="Genoscope - CEA"/>
            <person name="William W."/>
        </authorList>
    </citation>
    <scope>NUCLEOTIDE SEQUENCE</scope>
</reference>
<dbReference type="OMA" id="GIYFTDV"/>
<keyword evidence="1 5" id="KW-0328">Glycosyltransferase</keyword>
<evidence type="ECO:0000313" key="8">
    <source>
        <dbReference type="EMBL" id="CAD8179292.1"/>
    </source>
</evidence>
<dbReference type="Pfam" id="PF02877">
    <property type="entry name" value="PARP_reg"/>
    <property type="match status" value="1"/>
</dbReference>